<dbReference type="Pfam" id="PF15607">
    <property type="entry name" value="Ntox44"/>
    <property type="match status" value="1"/>
</dbReference>
<organism evidence="2 3">
    <name type="scientific">Mycolicibacterium fallax</name>
    <name type="common">Mycobacterium fallax</name>
    <dbReference type="NCBI Taxonomy" id="1793"/>
    <lineage>
        <taxon>Bacteria</taxon>
        <taxon>Bacillati</taxon>
        <taxon>Actinomycetota</taxon>
        <taxon>Actinomycetes</taxon>
        <taxon>Mycobacteriales</taxon>
        <taxon>Mycobacteriaceae</taxon>
        <taxon>Mycolicibacterium</taxon>
    </lineage>
</organism>
<proteinExistence type="predicted"/>
<dbReference type="Proteomes" id="UP000193484">
    <property type="component" value="Unassembled WGS sequence"/>
</dbReference>
<evidence type="ECO:0000313" key="2">
    <source>
        <dbReference type="EMBL" id="ORV07538.1"/>
    </source>
</evidence>
<dbReference type="RefSeq" id="WP_085093244.1">
    <property type="nucleotide sequence ID" value="NZ_AP022603.1"/>
</dbReference>
<gene>
    <name evidence="2" type="ORF">AWC04_03760</name>
</gene>
<dbReference type="InterPro" id="IPR028946">
    <property type="entry name" value="Ntox44"/>
</dbReference>
<dbReference type="STRING" id="1793.AWC04_03760"/>
<evidence type="ECO:0000313" key="3">
    <source>
        <dbReference type="Proteomes" id="UP000193484"/>
    </source>
</evidence>
<protein>
    <recommendedName>
        <fullName evidence="1">Bacterial toxin 44 domain-containing protein</fullName>
    </recommendedName>
</protein>
<dbReference type="OrthoDB" id="4964680at2"/>
<keyword evidence="3" id="KW-1185">Reference proteome</keyword>
<evidence type="ECO:0000259" key="1">
    <source>
        <dbReference type="Pfam" id="PF15607"/>
    </source>
</evidence>
<reference evidence="2 3" key="1">
    <citation type="submission" date="2016-01" db="EMBL/GenBank/DDBJ databases">
        <title>The new phylogeny of the genus Mycobacterium.</title>
        <authorList>
            <person name="Tarcisio F."/>
            <person name="Conor M."/>
            <person name="Antonella G."/>
            <person name="Elisabetta G."/>
            <person name="Giulia F.S."/>
            <person name="Sara T."/>
            <person name="Anna F."/>
            <person name="Clotilde B."/>
            <person name="Roberto B."/>
            <person name="Veronica D.S."/>
            <person name="Fabio R."/>
            <person name="Monica P."/>
            <person name="Olivier J."/>
            <person name="Enrico T."/>
            <person name="Nicola S."/>
        </authorList>
    </citation>
    <scope>NUCLEOTIDE SEQUENCE [LARGE SCALE GENOMIC DNA]</scope>
    <source>
        <strain evidence="2 3">DSM 44179</strain>
    </source>
</reference>
<comment type="caution">
    <text evidence="2">The sequence shown here is derived from an EMBL/GenBank/DDBJ whole genome shotgun (WGS) entry which is preliminary data.</text>
</comment>
<name>A0A1X1RJ24_MYCFA</name>
<sequence length="390" mass="41677">MTLDQVMGANHEVVLAEIRSWTQTADDLDTAAEDYVRMVEHPGGTVWSGRTAEAAVTLAYSDRKVIGADADAITKMSTNAENAMVAPVAALGDVRAMIENARQLGFDVNQDLSVSWTRPTGMSDKQAEAYENAVAPFSQQIQAAGKAWWDAELVAAEKMITQANGLALPFDDAGNPGAVEERNGRIVLVDNDMSPGMDAEGGGGGGSWIAPSDRFAAAEEFIYNEMSTNVNSPWVSAMKKSMESMNPLEKADAIHAFYNLVKEGGPWDHKPQIRALVGAQNGDDLFFQEPGSDRQVFYDIYSNLHYGYIGRASGLPEWLLMEAAGGGLPGTGVNDPGDDITMKAGITLFEKYGPGMTAAQFHAGMMDAINELTAAQAAGSDITQIRIAGK</sequence>
<dbReference type="AlphaFoldDB" id="A0A1X1RJ24"/>
<dbReference type="EMBL" id="LQOJ01000019">
    <property type="protein sequence ID" value="ORV07538.1"/>
    <property type="molecule type" value="Genomic_DNA"/>
</dbReference>
<feature type="domain" description="Bacterial toxin 44" evidence="1">
    <location>
        <begin position="257"/>
        <end position="350"/>
    </location>
</feature>
<accession>A0A1X1RJ24</accession>